<dbReference type="GO" id="GO:0000976">
    <property type="term" value="F:transcription cis-regulatory region binding"/>
    <property type="evidence" value="ECO:0007669"/>
    <property type="project" value="TreeGrafter"/>
</dbReference>
<evidence type="ECO:0000259" key="8">
    <source>
        <dbReference type="PROSITE" id="PS50110"/>
    </source>
</evidence>
<dbReference type="InterPro" id="IPR001789">
    <property type="entry name" value="Sig_transdc_resp-reg_receiver"/>
</dbReference>
<evidence type="ECO:0000256" key="3">
    <source>
        <dbReference type="ARBA" id="ARBA00023015"/>
    </source>
</evidence>
<comment type="caution">
    <text evidence="6">Lacks conserved residue(s) required for the propagation of feature annotation.</text>
</comment>
<evidence type="ECO:0000256" key="7">
    <source>
        <dbReference type="PROSITE-ProRule" id="PRU01091"/>
    </source>
</evidence>
<dbReference type="GO" id="GO:0032993">
    <property type="term" value="C:protein-DNA complex"/>
    <property type="evidence" value="ECO:0007669"/>
    <property type="project" value="TreeGrafter"/>
</dbReference>
<dbReference type="FunFam" id="1.10.10.10:FF:000005">
    <property type="entry name" value="Two-component system response regulator"/>
    <property type="match status" value="1"/>
</dbReference>
<dbReference type="PROSITE" id="PS51755">
    <property type="entry name" value="OMPR_PHOB"/>
    <property type="match status" value="1"/>
</dbReference>
<accession>A0A4R8L4C0</accession>
<evidence type="ECO:0000256" key="5">
    <source>
        <dbReference type="ARBA" id="ARBA00023163"/>
    </source>
</evidence>
<feature type="domain" description="OmpR/PhoB-type" evidence="9">
    <location>
        <begin position="134"/>
        <end position="232"/>
    </location>
</feature>
<sequence>MTRSRVLTIDDDPKAGVEIVAELKNYGFSVDWVGDGREALARAIGGGYDAITLERMLPGIDGMSILAAMRTVGVQTPVLMLNVPGDVDERMRGLRALGDDYLTRPYNPEELMARLKELIRRSQEPGIGATARAKSLLRAGPLALDLAARRVTRNGAEIPLLPTECRVLEFMMRHVGQTVTRMMLFEAVWSYHFDPGTNLIEVHMSKLRRKIDVPGEESVLKTVRGAGYVLAL</sequence>
<dbReference type="Proteomes" id="UP000295509">
    <property type="component" value="Unassembled WGS sequence"/>
</dbReference>
<dbReference type="SUPFAM" id="SSF52172">
    <property type="entry name" value="CheY-like"/>
    <property type="match status" value="1"/>
</dbReference>
<dbReference type="RefSeq" id="WP_134197063.1">
    <property type="nucleotide sequence ID" value="NZ_JBHLUW010000030.1"/>
</dbReference>
<dbReference type="AlphaFoldDB" id="A0A4R8L4C0"/>
<dbReference type="Pfam" id="PF00072">
    <property type="entry name" value="Response_reg"/>
    <property type="match status" value="1"/>
</dbReference>
<keyword evidence="11" id="KW-1185">Reference proteome</keyword>
<evidence type="ECO:0000256" key="4">
    <source>
        <dbReference type="ARBA" id="ARBA00023125"/>
    </source>
</evidence>
<gene>
    <name evidence="10" type="ORF">BX592_1372</name>
</gene>
<comment type="caution">
    <text evidence="10">The sequence shown here is derived from an EMBL/GenBank/DDBJ whole genome shotgun (WGS) entry which is preliminary data.</text>
</comment>
<dbReference type="InterPro" id="IPR011006">
    <property type="entry name" value="CheY-like_superfamily"/>
</dbReference>
<evidence type="ECO:0000256" key="6">
    <source>
        <dbReference type="PROSITE-ProRule" id="PRU00169"/>
    </source>
</evidence>
<dbReference type="OrthoDB" id="9802426at2"/>
<protein>
    <submittedName>
        <fullName evidence="10">Two-component system OmpR family response regulator</fullName>
    </submittedName>
</protein>
<dbReference type="EMBL" id="SORE01000037">
    <property type="protein sequence ID" value="TDY37447.1"/>
    <property type="molecule type" value="Genomic_DNA"/>
</dbReference>
<evidence type="ECO:0000256" key="1">
    <source>
        <dbReference type="ARBA" id="ARBA00022553"/>
    </source>
</evidence>
<keyword evidence="2" id="KW-0902">Two-component regulatory system</keyword>
<dbReference type="InterPro" id="IPR001867">
    <property type="entry name" value="OmpR/PhoB-type_DNA-bd"/>
</dbReference>
<name>A0A4R8L4C0_9BURK</name>
<keyword evidence="5" id="KW-0804">Transcription</keyword>
<reference evidence="10 11" key="1">
    <citation type="submission" date="2019-03" db="EMBL/GenBank/DDBJ databases">
        <title>Genomic Encyclopedia of Type Strains, Phase III (KMG-III): the genomes of soil and plant-associated and newly described type strains.</title>
        <authorList>
            <person name="Whitman W."/>
        </authorList>
    </citation>
    <scope>NUCLEOTIDE SEQUENCE [LARGE SCALE GENOMIC DNA]</scope>
    <source>
        <strain evidence="10 11">LMG 29544</strain>
    </source>
</reference>
<dbReference type="CDD" id="cd00383">
    <property type="entry name" value="trans_reg_C"/>
    <property type="match status" value="1"/>
</dbReference>
<evidence type="ECO:0000313" key="10">
    <source>
        <dbReference type="EMBL" id="TDY37447.1"/>
    </source>
</evidence>
<keyword evidence="1" id="KW-0597">Phosphoprotein</keyword>
<evidence type="ECO:0000313" key="11">
    <source>
        <dbReference type="Proteomes" id="UP000295509"/>
    </source>
</evidence>
<dbReference type="PROSITE" id="PS50110">
    <property type="entry name" value="RESPONSE_REGULATORY"/>
    <property type="match status" value="1"/>
</dbReference>
<dbReference type="Gene3D" id="6.10.250.690">
    <property type="match status" value="1"/>
</dbReference>
<dbReference type="PANTHER" id="PTHR48111:SF76">
    <property type="entry name" value="TWO-COMPONENT RESPONSE REGULATOR"/>
    <property type="match status" value="1"/>
</dbReference>
<dbReference type="PANTHER" id="PTHR48111">
    <property type="entry name" value="REGULATOR OF RPOS"/>
    <property type="match status" value="1"/>
</dbReference>
<dbReference type="SUPFAM" id="SSF46894">
    <property type="entry name" value="C-terminal effector domain of the bipartite response regulators"/>
    <property type="match status" value="1"/>
</dbReference>
<dbReference type="Gene3D" id="3.40.50.2300">
    <property type="match status" value="1"/>
</dbReference>
<dbReference type="Gene3D" id="1.10.10.10">
    <property type="entry name" value="Winged helix-like DNA-binding domain superfamily/Winged helix DNA-binding domain"/>
    <property type="match status" value="1"/>
</dbReference>
<organism evidence="10 11">
    <name type="scientific">Paraburkholderia rhizosphaerae</name>
    <dbReference type="NCBI Taxonomy" id="480658"/>
    <lineage>
        <taxon>Bacteria</taxon>
        <taxon>Pseudomonadati</taxon>
        <taxon>Pseudomonadota</taxon>
        <taxon>Betaproteobacteria</taxon>
        <taxon>Burkholderiales</taxon>
        <taxon>Burkholderiaceae</taxon>
        <taxon>Paraburkholderia</taxon>
    </lineage>
</organism>
<dbReference type="Pfam" id="PF00486">
    <property type="entry name" value="Trans_reg_C"/>
    <property type="match status" value="1"/>
</dbReference>
<evidence type="ECO:0000259" key="9">
    <source>
        <dbReference type="PROSITE" id="PS51755"/>
    </source>
</evidence>
<feature type="domain" description="Response regulatory" evidence="8">
    <location>
        <begin position="5"/>
        <end position="119"/>
    </location>
</feature>
<dbReference type="InterPro" id="IPR016032">
    <property type="entry name" value="Sig_transdc_resp-reg_C-effctor"/>
</dbReference>
<evidence type="ECO:0000256" key="2">
    <source>
        <dbReference type="ARBA" id="ARBA00023012"/>
    </source>
</evidence>
<keyword evidence="4 7" id="KW-0238">DNA-binding</keyword>
<dbReference type="SMART" id="SM00862">
    <property type="entry name" value="Trans_reg_C"/>
    <property type="match status" value="1"/>
</dbReference>
<dbReference type="SMART" id="SM00448">
    <property type="entry name" value="REC"/>
    <property type="match status" value="1"/>
</dbReference>
<dbReference type="InterPro" id="IPR036388">
    <property type="entry name" value="WH-like_DNA-bd_sf"/>
</dbReference>
<dbReference type="InterPro" id="IPR039420">
    <property type="entry name" value="WalR-like"/>
</dbReference>
<proteinExistence type="predicted"/>
<keyword evidence="3" id="KW-0805">Transcription regulation</keyword>
<dbReference type="GO" id="GO:0006355">
    <property type="term" value="P:regulation of DNA-templated transcription"/>
    <property type="evidence" value="ECO:0007669"/>
    <property type="project" value="InterPro"/>
</dbReference>
<dbReference type="GO" id="GO:0000156">
    <property type="term" value="F:phosphorelay response regulator activity"/>
    <property type="evidence" value="ECO:0007669"/>
    <property type="project" value="TreeGrafter"/>
</dbReference>
<dbReference type="GO" id="GO:0005829">
    <property type="term" value="C:cytosol"/>
    <property type="evidence" value="ECO:0007669"/>
    <property type="project" value="TreeGrafter"/>
</dbReference>
<feature type="DNA-binding region" description="OmpR/PhoB-type" evidence="7">
    <location>
        <begin position="134"/>
        <end position="232"/>
    </location>
</feature>